<reference evidence="2" key="1">
    <citation type="submission" date="2014-07" db="EMBL/GenBank/DDBJ databases">
        <authorList>
            <person name="Martin A.A"/>
            <person name="De Silva N."/>
        </authorList>
    </citation>
    <scope>NUCLEOTIDE SEQUENCE</scope>
</reference>
<evidence type="ECO:0000313" key="3">
    <source>
        <dbReference type="WBParaSite" id="SVE_0739200.1"/>
    </source>
</evidence>
<feature type="region of interest" description="Disordered" evidence="1">
    <location>
        <begin position="31"/>
        <end position="100"/>
    </location>
</feature>
<keyword evidence="2" id="KW-1185">Reference proteome</keyword>
<evidence type="ECO:0000256" key="1">
    <source>
        <dbReference type="SAM" id="MobiDB-lite"/>
    </source>
</evidence>
<evidence type="ECO:0000313" key="2">
    <source>
        <dbReference type="Proteomes" id="UP000035680"/>
    </source>
</evidence>
<name>A0A0K0FEV3_STRVS</name>
<dbReference type="AlphaFoldDB" id="A0A0K0FEV3"/>
<organism evidence="2 3">
    <name type="scientific">Strongyloides venezuelensis</name>
    <name type="common">Threadworm</name>
    <dbReference type="NCBI Taxonomy" id="75913"/>
    <lineage>
        <taxon>Eukaryota</taxon>
        <taxon>Metazoa</taxon>
        <taxon>Ecdysozoa</taxon>
        <taxon>Nematoda</taxon>
        <taxon>Chromadorea</taxon>
        <taxon>Rhabditida</taxon>
        <taxon>Tylenchina</taxon>
        <taxon>Panagrolaimomorpha</taxon>
        <taxon>Strongyloidoidea</taxon>
        <taxon>Strongyloididae</taxon>
        <taxon>Strongyloides</taxon>
    </lineage>
</organism>
<dbReference type="Proteomes" id="UP000035680">
    <property type="component" value="Unassembled WGS sequence"/>
</dbReference>
<proteinExistence type="predicted"/>
<feature type="compositionally biased region" description="Basic and acidic residues" evidence="1">
    <location>
        <begin position="31"/>
        <end position="42"/>
    </location>
</feature>
<dbReference type="WBParaSite" id="SVE_0739200.1">
    <property type="protein sequence ID" value="SVE_0739200.1"/>
    <property type="gene ID" value="SVE_0739200"/>
</dbReference>
<protein>
    <submittedName>
        <fullName evidence="3">Uncharacterized protein</fullName>
    </submittedName>
</protein>
<sequence>MAITVVDVATIKRNFEVDQLLVPRGARWRRELSNKIKDKDSSSESSESNEEEDEKLKESSGMDVQRLELVPGRKIHIGSNEGSGMDLIESEIEGSGTENK</sequence>
<reference evidence="3" key="2">
    <citation type="submission" date="2015-08" db="UniProtKB">
        <authorList>
            <consortium name="WormBaseParasite"/>
        </authorList>
    </citation>
    <scope>IDENTIFICATION</scope>
</reference>
<accession>A0A0K0FEV3</accession>